<evidence type="ECO:0000256" key="2">
    <source>
        <dbReference type="SAM" id="MobiDB-lite"/>
    </source>
</evidence>
<feature type="compositionally biased region" description="Polar residues" evidence="2">
    <location>
        <begin position="610"/>
        <end position="619"/>
    </location>
</feature>
<feature type="compositionally biased region" description="Basic and acidic residues" evidence="2">
    <location>
        <begin position="580"/>
        <end position="592"/>
    </location>
</feature>
<dbReference type="CDD" id="cd04128">
    <property type="entry name" value="Spg1"/>
    <property type="match status" value="1"/>
</dbReference>
<dbReference type="Pfam" id="PF00071">
    <property type="entry name" value="Ras"/>
    <property type="match status" value="1"/>
</dbReference>
<dbReference type="PANTHER" id="PTHR47978">
    <property type="match status" value="1"/>
</dbReference>
<protein>
    <submittedName>
        <fullName evidence="3">Ras GTPase tem1</fullName>
    </submittedName>
</protein>
<dbReference type="Gene3D" id="3.40.50.300">
    <property type="entry name" value="P-loop containing nucleotide triphosphate hydrolases"/>
    <property type="match status" value="1"/>
</dbReference>
<feature type="region of interest" description="Disordered" evidence="2">
    <location>
        <begin position="1"/>
        <end position="169"/>
    </location>
</feature>
<feature type="compositionally biased region" description="Polar residues" evidence="2">
    <location>
        <begin position="9"/>
        <end position="20"/>
    </location>
</feature>
<feature type="region of interest" description="Disordered" evidence="2">
    <location>
        <begin position="608"/>
        <end position="642"/>
    </location>
</feature>
<dbReference type="InterPro" id="IPR017231">
    <property type="entry name" value="Small_GTPase_Tem1/Spg1"/>
</dbReference>
<feature type="region of interest" description="Disordered" evidence="2">
    <location>
        <begin position="665"/>
        <end position="733"/>
    </location>
</feature>
<organism evidence="3 4">
    <name type="scientific">Sporothrix stenoceras</name>
    <dbReference type="NCBI Taxonomy" id="5173"/>
    <lineage>
        <taxon>Eukaryota</taxon>
        <taxon>Fungi</taxon>
        <taxon>Dikarya</taxon>
        <taxon>Ascomycota</taxon>
        <taxon>Pezizomycotina</taxon>
        <taxon>Sordariomycetes</taxon>
        <taxon>Sordariomycetidae</taxon>
        <taxon>Ophiostomatales</taxon>
        <taxon>Ophiostomataceae</taxon>
        <taxon>Sporothrix</taxon>
    </lineage>
</organism>
<evidence type="ECO:0000313" key="4">
    <source>
        <dbReference type="Proteomes" id="UP001583186"/>
    </source>
</evidence>
<feature type="compositionally biased region" description="Acidic residues" evidence="2">
    <location>
        <begin position="708"/>
        <end position="723"/>
    </location>
</feature>
<dbReference type="SUPFAM" id="SSF81995">
    <property type="entry name" value="beta-sandwich domain of Sec23/24"/>
    <property type="match status" value="1"/>
</dbReference>
<feature type="compositionally biased region" description="Low complexity" evidence="2">
    <location>
        <begin position="399"/>
        <end position="409"/>
    </location>
</feature>
<dbReference type="Proteomes" id="UP001583186">
    <property type="component" value="Unassembled WGS sequence"/>
</dbReference>
<dbReference type="PRINTS" id="PR00449">
    <property type="entry name" value="RASTRNSFRMNG"/>
</dbReference>
<gene>
    <name evidence="3" type="primary">TEM1</name>
    <name evidence="3" type="ORF">Sste5346_006644</name>
</gene>
<evidence type="ECO:0000256" key="1">
    <source>
        <dbReference type="ARBA" id="ARBA00022741"/>
    </source>
</evidence>
<accession>A0ABR3YYP5</accession>
<comment type="caution">
    <text evidence="3">The sequence shown here is derived from an EMBL/GenBank/DDBJ whole genome shotgun (WGS) entry which is preliminary data.</text>
</comment>
<feature type="region of interest" description="Disordered" evidence="2">
    <location>
        <begin position="372"/>
        <end position="470"/>
    </location>
</feature>
<feature type="region of interest" description="Disordered" evidence="2">
    <location>
        <begin position="558"/>
        <end position="592"/>
    </location>
</feature>
<keyword evidence="1" id="KW-0547">Nucleotide-binding</keyword>
<dbReference type="PROSITE" id="PS51419">
    <property type="entry name" value="RAB"/>
    <property type="match status" value="1"/>
</dbReference>
<dbReference type="SMART" id="SM00173">
    <property type="entry name" value="RAS"/>
    <property type="match status" value="1"/>
</dbReference>
<dbReference type="InterPro" id="IPR005225">
    <property type="entry name" value="Small_GTP-bd"/>
</dbReference>
<feature type="compositionally biased region" description="Low complexity" evidence="2">
    <location>
        <begin position="87"/>
        <end position="132"/>
    </location>
</feature>
<name>A0ABR3YYP5_9PEZI</name>
<feature type="compositionally biased region" description="Acidic residues" evidence="2">
    <location>
        <begin position="679"/>
        <end position="699"/>
    </location>
</feature>
<dbReference type="InterPro" id="IPR027417">
    <property type="entry name" value="P-loop_NTPase"/>
</dbReference>
<feature type="compositionally biased region" description="Gly residues" evidence="2">
    <location>
        <begin position="140"/>
        <end position="149"/>
    </location>
</feature>
<dbReference type="SUPFAM" id="SSF52540">
    <property type="entry name" value="P-loop containing nucleoside triphosphate hydrolases"/>
    <property type="match status" value="1"/>
</dbReference>
<feature type="compositionally biased region" description="Basic and acidic residues" evidence="2">
    <location>
        <begin position="425"/>
        <end position="440"/>
    </location>
</feature>
<feature type="compositionally biased region" description="Polar residues" evidence="2">
    <location>
        <begin position="566"/>
        <end position="576"/>
    </location>
</feature>
<dbReference type="SMART" id="SM00174">
    <property type="entry name" value="RHO"/>
    <property type="match status" value="1"/>
</dbReference>
<reference evidence="3 4" key="1">
    <citation type="journal article" date="2024" name="IMA Fungus">
        <title>IMA Genome - F19 : A genome assembly and annotation guide to empower mycologists, including annotated draft genome sequences of Ceratocystis pirilliformis, Diaporthe australafricana, Fusarium ophioides, Paecilomyces lecythidis, and Sporothrix stenoceras.</title>
        <authorList>
            <person name="Aylward J."/>
            <person name="Wilson A.M."/>
            <person name="Visagie C.M."/>
            <person name="Spraker J."/>
            <person name="Barnes I."/>
            <person name="Buitendag C."/>
            <person name="Ceriani C."/>
            <person name="Del Mar Angel L."/>
            <person name="du Plessis D."/>
            <person name="Fuchs T."/>
            <person name="Gasser K."/>
            <person name="Kramer D."/>
            <person name="Li W."/>
            <person name="Munsamy K."/>
            <person name="Piso A."/>
            <person name="Price J.L."/>
            <person name="Sonnekus B."/>
            <person name="Thomas C."/>
            <person name="van der Nest A."/>
            <person name="van Dijk A."/>
            <person name="van Heerden A."/>
            <person name="van Vuuren N."/>
            <person name="Yilmaz N."/>
            <person name="Duong T.A."/>
            <person name="van der Merwe N.A."/>
            <person name="Wingfield M.J."/>
            <person name="Wingfield B.D."/>
        </authorList>
    </citation>
    <scope>NUCLEOTIDE SEQUENCE [LARGE SCALE GENOMIC DNA]</scope>
    <source>
        <strain evidence="3 4">CMW 5346</strain>
    </source>
</reference>
<proteinExistence type="predicted"/>
<evidence type="ECO:0000313" key="3">
    <source>
        <dbReference type="EMBL" id="KAL1892965.1"/>
    </source>
</evidence>
<dbReference type="NCBIfam" id="TIGR00231">
    <property type="entry name" value="small_GTP"/>
    <property type="match status" value="1"/>
</dbReference>
<sequence>MDAEPPTPTSMQAPSALLSQDQDDSTLGIEGSPHIGASNGGSNGRTHHLQSQSLDQGLPNSPRHSYGVASAGGADEMDRYATPPLGQHAQYAQHPQQQQQYPYQQHQQSQSQSQSQQQQQHYHHQQQAQQQPISRPPSGLSGGGGGAAGGYPDHASRSSGGGGAQAEANSGRNHVVIKVGMVGDAQIGKTSLMVKYVEGSWDEDYIQTLGVNFMEKTISIRNTEITFSIWDLGGQREFVNMLPLVCNDAVAILFMFDLTRKSTLNSIKEWYRQGRGFNKTAIPILVGTKYDHFVNFPREDQEEISNQARRFAKAMRAALIFSSTSHSINVQKIFKIVLSKAFDLKCTIPEIENVGEPLLRLSRVKDEAAAAAAAARDSDRTPSGPDPSVVQLLAENNNGPSSPSTAAPPGSEPMSSPLTIPQVDANREVRITIEDNDPPREPSPSKSRKSRRRNAHEWLQQQRKRLTKPRSFGQLKKPKVALAHDEVTESGLHPIIMVEASTMSREGSSSCYGSSTHAPLLVGGERIYLTPSGSGISQARYQPGLPLLSPTPRRPNPTHFPFLNPATVSVETTHSGNDGRANREPEPSQEPKIRQVEENHVPVVGEQGVAGSSSVTPSTIIAVRRPARNDSEQRGHYGSVTSNSPSIYYLAPSSPQILPIKEKRVSSVPSEALEPFPTLEDEDDVEHDEEFQGDADGVEDIAVGNDAEQIDETQDSVADDNEEAQGCPLLEDTDSKYEQGCPLQADAELDNNFISAVMAFVASQGPHPRPASLTRDEQRSEVLVQGSSSA</sequence>
<keyword evidence="4" id="KW-1185">Reference proteome</keyword>
<dbReference type="SMART" id="SM00175">
    <property type="entry name" value="RAB"/>
    <property type="match status" value="1"/>
</dbReference>
<dbReference type="EMBL" id="JAWCUI010000040">
    <property type="protein sequence ID" value="KAL1892965.1"/>
    <property type="molecule type" value="Genomic_DNA"/>
</dbReference>
<dbReference type="InterPro" id="IPR001806">
    <property type="entry name" value="Small_GTPase"/>
</dbReference>
<feature type="region of interest" description="Disordered" evidence="2">
    <location>
        <begin position="764"/>
        <end position="790"/>
    </location>
</feature>
<feature type="compositionally biased region" description="Polar residues" evidence="2">
    <location>
        <begin position="49"/>
        <end position="63"/>
    </location>
</feature>